<evidence type="ECO:0000259" key="1">
    <source>
        <dbReference type="Pfam" id="PF25091"/>
    </source>
</evidence>
<dbReference type="PANTHER" id="PTHR35489">
    <property type="entry name" value="TITAN9"/>
    <property type="match status" value="1"/>
</dbReference>
<evidence type="ECO:0000313" key="3">
    <source>
        <dbReference type="Proteomes" id="UP001152561"/>
    </source>
</evidence>
<dbReference type="EMBL" id="JAJAGQ010000013">
    <property type="protein sequence ID" value="KAJ8545888.1"/>
    <property type="molecule type" value="Genomic_DNA"/>
</dbReference>
<name>A0A9Q1LVS0_9SOLA</name>
<feature type="domain" description="DUF7806" evidence="1">
    <location>
        <begin position="77"/>
        <end position="136"/>
    </location>
</feature>
<sequence length="142" mass="15467">MIAFGDSLPDSDGSSIKLTRKHLRQSLLSLQDTVAPSPREELPTGAAQPNNILQPAFCRRNVNNSGDAATDICPGICIFQDLVHGKVGMGFSTVVENEELCISALHESSGFSFSLTWINNASKELELVYPFFVTGYFWESGP</sequence>
<gene>
    <name evidence="2" type="ORF">K7X08_018471</name>
</gene>
<dbReference type="GO" id="GO:0003006">
    <property type="term" value="P:developmental process involved in reproduction"/>
    <property type="evidence" value="ECO:0007669"/>
    <property type="project" value="TreeGrafter"/>
</dbReference>
<dbReference type="PANTHER" id="PTHR35489:SF2">
    <property type="entry name" value="TITAN9"/>
    <property type="match status" value="1"/>
</dbReference>
<dbReference type="Proteomes" id="UP001152561">
    <property type="component" value="Unassembled WGS sequence"/>
</dbReference>
<dbReference type="InterPro" id="IPR056708">
    <property type="entry name" value="DUF7806"/>
</dbReference>
<organism evidence="2 3">
    <name type="scientific">Anisodus acutangulus</name>
    <dbReference type="NCBI Taxonomy" id="402998"/>
    <lineage>
        <taxon>Eukaryota</taxon>
        <taxon>Viridiplantae</taxon>
        <taxon>Streptophyta</taxon>
        <taxon>Embryophyta</taxon>
        <taxon>Tracheophyta</taxon>
        <taxon>Spermatophyta</taxon>
        <taxon>Magnoliopsida</taxon>
        <taxon>eudicotyledons</taxon>
        <taxon>Gunneridae</taxon>
        <taxon>Pentapetalae</taxon>
        <taxon>asterids</taxon>
        <taxon>lamiids</taxon>
        <taxon>Solanales</taxon>
        <taxon>Solanaceae</taxon>
        <taxon>Solanoideae</taxon>
        <taxon>Hyoscyameae</taxon>
        <taxon>Anisodus</taxon>
    </lineage>
</organism>
<comment type="caution">
    <text evidence="2">The sequence shown here is derived from an EMBL/GenBank/DDBJ whole genome shotgun (WGS) entry which is preliminary data.</text>
</comment>
<dbReference type="Pfam" id="PF25091">
    <property type="entry name" value="DUF7806"/>
    <property type="match status" value="1"/>
</dbReference>
<dbReference type="AlphaFoldDB" id="A0A9Q1LVS0"/>
<evidence type="ECO:0000313" key="2">
    <source>
        <dbReference type="EMBL" id="KAJ8545888.1"/>
    </source>
</evidence>
<proteinExistence type="predicted"/>
<reference evidence="3" key="1">
    <citation type="journal article" date="2023" name="Proc. Natl. Acad. Sci. U.S.A.">
        <title>Genomic and structural basis for evolution of tropane alkaloid biosynthesis.</title>
        <authorList>
            <person name="Wanga Y.-J."/>
            <person name="Taina T."/>
            <person name="Yua J.-Y."/>
            <person name="Lia J."/>
            <person name="Xua B."/>
            <person name="Chenc J."/>
            <person name="D'Auriad J.C."/>
            <person name="Huanga J.-P."/>
            <person name="Huanga S.-X."/>
        </authorList>
    </citation>
    <scope>NUCLEOTIDE SEQUENCE [LARGE SCALE GENOMIC DNA]</scope>
    <source>
        <strain evidence="3">cv. KIB-2019</strain>
    </source>
</reference>
<dbReference type="OrthoDB" id="759501at2759"/>
<protein>
    <recommendedName>
        <fullName evidence="1">DUF7806 domain-containing protein</fullName>
    </recommendedName>
</protein>
<accession>A0A9Q1LVS0</accession>
<keyword evidence="3" id="KW-1185">Reference proteome</keyword>